<keyword evidence="4" id="KW-0460">Magnesium</keyword>
<accession>R7UFX5</accession>
<dbReference type="EMBL" id="KB301890">
    <property type="protein sequence ID" value="ELU04998.1"/>
    <property type="molecule type" value="Genomic_DNA"/>
</dbReference>
<dbReference type="FunFam" id="3.40.50.1000:FF:000086">
    <property type="entry name" value="LD24878p"/>
    <property type="match status" value="1"/>
</dbReference>
<dbReference type="OrthoDB" id="6503940at2759"/>
<gene>
    <name evidence="8" type="ORF">CAPTEDRAFT_115863</name>
</gene>
<dbReference type="Proteomes" id="UP000014760">
    <property type="component" value="Unassembled WGS sequence"/>
</dbReference>
<sequence length="453" mass="52701">MAETLSLADYDVYGFDIDHTLAKYNIPELFDTVYNAMAEFLISKKGYPKDLMQSFDTDFCFSCRGLVLDIKLGNMLKLSEDGTILRASHGTTFMSTEEIRAEYGDVRHWPHFEHLIDKVNNIADEFRIFENFFDIPAELICARIIDIRDKENGKRCDGYNFWSDVFDAFNYVYNPAHFEDNCGGFFDQFKEDTGRFLAPLNSTVKSWLKKLKSDGKKVIVISSAYHDFASCSLEFILGLDWRSYFDLFVTCARKPGFFFNNRHFLRIEGGKVKEPAIDLKENEMYSEGNSVALMKMLADVTGKADPKVLFVGDSIRSDVYPSKRFASWDTLLILEEMEAEQRLDDLRNEGKPPKRKRRRTMEPSDLEKEYLTSRYWGSLFTDDHLPEKNEGKLMNTLWGFIIRKYADVAVPQLEYIADLPNDFKFPCFRHEEPKEWGFYPKRPYALQDDAHVS</sequence>
<dbReference type="Pfam" id="PF05761">
    <property type="entry name" value="5_nucleotid"/>
    <property type="match status" value="1"/>
</dbReference>
<evidence type="ECO:0000313" key="10">
    <source>
        <dbReference type="Proteomes" id="UP000014760"/>
    </source>
</evidence>
<reference evidence="10" key="1">
    <citation type="submission" date="2012-12" db="EMBL/GenBank/DDBJ databases">
        <authorList>
            <person name="Hellsten U."/>
            <person name="Grimwood J."/>
            <person name="Chapman J.A."/>
            <person name="Shapiro H."/>
            <person name="Aerts A."/>
            <person name="Otillar R.P."/>
            <person name="Terry A.Y."/>
            <person name="Boore J.L."/>
            <person name="Simakov O."/>
            <person name="Marletaz F."/>
            <person name="Cho S.-J."/>
            <person name="Edsinger-Gonzales E."/>
            <person name="Havlak P."/>
            <person name="Kuo D.-H."/>
            <person name="Larsson T."/>
            <person name="Lv J."/>
            <person name="Arendt D."/>
            <person name="Savage R."/>
            <person name="Osoegawa K."/>
            <person name="de Jong P."/>
            <person name="Lindberg D.R."/>
            <person name="Seaver E.C."/>
            <person name="Weisblat D.A."/>
            <person name="Putnam N.H."/>
            <person name="Grigoriev I.V."/>
            <person name="Rokhsar D.S."/>
        </authorList>
    </citation>
    <scope>NUCLEOTIDE SEQUENCE</scope>
    <source>
        <strain evidence="10">I ESC-2004</strain>
    </source>
</reference>
<dbReference type="InterPro" id="IPR036412">
    <property type="entry name" value="HAD-like_sf"/>
</dbReference>
<evidence type="ECO:0000256" key="1">
    <source>
        <dbReference type="ARBA" id="ARBA00009589"/>
    </source>
</evidence>
<keyword evidence="5" id="KW-0007">Acetylation</keyword>
<reference evidence="9" key="3">
    <citation type="submission" date="2015-06" db="UniProtKB">
        <authorList>
            <consortium name="EnsemblMetazoa"/>
        </authorList>
    </citation>
    <scope>IDENTIFICATION</scope>
</reference>
<dbReference type="FunCoup" id="R7UFX5">
    <property type="interactions" value="731"/>
</dbReference>
<dbReference type="NCBIfam" id="TIGR02244">
    <property type="entry name" value="HAD-IG-Ncltidse"/>
    <property type="match status" value="1"/>
</dbReference>
<keyword evidence="2" id="KW-0479">Metal-binding</keyword>
<proteinExistence type="inferred from homology"/>
<protein>
    <recommendedName>
        <fullName evidence="6">5'-nucleotidase domain-containing protein 1</fullName>
    </recommendedName>
</protein>
<evidence type="ECO:0000256" key="4">
    <source>
        <dbReference type="ARBA" id="ARBA00022842"/>
    </source>
</evidence>
<dbReference type="SUPFAM" id="SSF56784">
    <property type="entry name" value="HAD-like"/>
    <property type="match status" value="1"/>
</dbReference>
<dbReference type="OMA" id="ICSNPYG"/>
<evidence type="ECO:0000256" key="6">
    <source>
        <dbReference type="ARBA" id="ARBA00069357"/>
    </source>
</evidence>
<dbReference type="GO" id="GO:0046872">
    <property type="term" value="F:metal ion binding"/>
    <property type="evidence" value="ECO:0007669"/>
    <property type="project" value="UniProtKB-KW"/>
</dbReference>
<evidence type="ECO:0000256" key="5">
    <source>
        <dbReference type="ARBA" id="ARBA00022990"/>
    </source>
</evidence>
<dbReference type="AlphaFoldDB" id="R7UFX5"/>
<evidence type="ECO:0000256" key="3">
    <source>
        <dbReference type="ARBA" id="ARBA00022801"/>
    </source>
</evidence>
<dbReference type="PANTHER" id="PTHR12103:SF38">
    <property type="entry name" value="5'-NUCLEOTIDASE DOMAIN-CONTAINING PROTEIN 1"/>
    <property type="match status" value="1"/>
</dbReference>
<dbReference type="GO" id="GO:0008253">
    <property type="term" value="F:5'-nucleotidase activity"/>
    <property type="evidence" value="ECO:0007669"/>
    <property type="project" value="TreeGrafter"/>
</dbReference>
<dbReference type="STRING" id="283909.R7UFX5"/>
<name>R7UFX5_CAPTE</name>
<keyword evidence="3" id="KW-0378">Hydrolase</keyword>
<evidence type="ECO:0000256" key="7">
    <source>
        <dbReference type="SAM" id="MobiDB-lite"/>
    </source>
</evidence>
<keyword evidence="10" id="KW-1185">Reference proteome</keyword>
<dbReference type="HOGENOM" id="CLU_029966_0_0_1"/>
<dbReference type="Gene3D" id="3.40.50.1000">
    <property type="entry name" value="HAD superfamily/HAD-like"/>
    <property type="match status" value="1"/>
</dbReference>
<reference evidence="8 10" key="2">
    <citation type="journal article" date="2013" name="Nature">
        <title>Insights into bilaterian evolution from three spiralian genomes.</title>
        <authorList>
            <person name="Simakov O."/>
            <person name="Marletaz F."/>
            <person name="Cho S.J."/>
            <person name="Edsinger-Gonzales E."/>
            <person name="Havlak P."/>
            <person name="Hellsten U."/>
            <person name="Kuo D.H."/>
            <person name="Larsson T."/>
            <person name="Lv J."/>
            <person name="Arendt D."/>
            <person name="Savage R."/>
            <person name="Osoegawa K."/>
            <person name="de Jong P."/>
            <person name="Grimwood J."/>
            <person name="Chapman J.A."/>
            <person name="Shapiro H."/>
            <person name="Aerts A."/>
            <person name="Otillar R.P."/>
            <person name="Terry A.Y."/>
            <person name="Boore J.L."/>
            <person name="Grigoriev I.V."/>
            <person name="Lindberg D.R."/>
            <person name="Seaver E.C."/>
            <person name="Weisblat D.A."/>
            <person name="Putnam N.H."/>
            <person name="Rokhsar D.S."/>
        </authorList>
    </citation>
    <scope>NUCLEOTIDE SEQUENCE</scope>
    <source>
        <strain evidence="8 10">I ESC-2004</strain>
    </source>
</reference>
<dbReference type="InterPro" id="IPR023214">
    <property type="entry name" value="HAD_sf"/>
</dbReference>
<organism evidence="8">
    <name type="scientific">Capitella teleta</name>
    <name type="common">Polychaete worm</name>
    <dbReference type="NCBI Taxonomy" id="283909"/>
    <lineage>
        <taxon>Eukaryota</taxon>
        <taxon>Metazoa</taxon>
        <taxon>Spiralia</taxon>
        <taxon>Lophotrochozoa</taxon>
        <taxon>Annelida</taxon>
        <taxon>Polychaeta</taxon>
        <taxon>Sedentaria</taxon>
        <taxon>Scolecida</taxon>
        <taxon>Capitellidae</taxon>
        <taxon>Capitella</taxon>
    </lineage>
</organism>
<comment type="similarity">
    <text evidence="1">Belongs to the 5'(3')-deoxyribonucleotidase family.</text>
</comment>
<evidence type="ECO:0000256" key="2">
    <source>
        <dbReference type="ARBA" id="ARBA00022723"/>
    </source>
</evidence>
<dbReference type="EMBL" id="AMQN01007978">
    <property type="status" value="NOT_ANNOTATED_CDS"/>
    <property type="molecule type" value="Genomic_DNA"/>
</dbReference>
<dbReference type="InterPro" id="IPR008380">
    <property type="entry name" value="HAD-SF_hydro_IG_5-nucl"/>
</dbReference>
<dbReference type="EnsemblMetazoa" id="CapteT115863">
    <property type="protein sequence ID" value="CapteP115863"/>
    <property type="gene ID" value="CapteG115863"/>
</dbReference>
<evidence type="ECO:0000313" key="8">
    <source>
        <dbReference type="EMBL" id="ELU04998.1"/>
    </source>
</evidence>
<feature type="region of interest" description="Disordered" evidence="7">
    <location>
        <begin position="344"/>
        <end position="364"/>
    </location>
</feature>
<evidence type="ECO:0000313" key="9">
    <source>
        <dbReference type="EnsemblMetazoa" id="CapteP115863"/>
    </source>
</evidence>
<dbReference type="PANTHER" id="PTHR12103">
    <property type="entry name" value="5'-NUCLEOTIDASE DOMAIN-CONTAINING"/>
    <property type="match status" value="1"/>
</dbReference>